<keyword evidence="2" id="KW-1185">Reference proteome</keyword>
<dbReference type="EMBL" id="QEOB01000012">
    <property type="protein sequence ID" value="PVX80061.1"/>
    <property type="molecule type" value="Genomic_DNA"/>
</dbReference>
<dbReference type="RefSeq" id="WP_116612594.1">
    <property type="nucleotide sequence ID" value="NZ_QEOB01000012.1"/>
</dbReference>
<organism evidence="1 2">
    <name type="scientific">Paraburkholderia unamae</name>
    <dbReference type="NCBI Taxonomy" id="219649"/>
    <lineage>
        <taxon>Bacteria</taxon>
        <taxon>Pseudomonadati</taxon>
        <taxon>Pseudomonadota</taxon>
        <taxon>Betaproteobacteria</taxon>
        <taxon>Burkholderiales</taxon>
        <taxon>Burkholderiaceae</taxon>
        <taxon>Paraburkholderia</taxon>
    </lineage>
</organism>
<accession>A0ABX5KID1</accession>
<dbReference type="Gene3D" id="3.10.450.40">
    <property type="match status" value="1"/>
</dbReference>
<dbReference type="InterPro" id="IPR010877">
    <property type="entry name" value="Phage_Mu_Gp46"/>
</dbReference>
<evidence type="ECO:0000313" key="2">
    <source>
        <dbReference type="Proteomes" id="UP000245712"/>
    </source>
</evidence>
<dbReference type="Pfam" id="PF07409">
    <property type="entry name" value="GP46"/>
    <property type="match status" value="1"/>
</dbReference>
<dbReference type="SUPFAM" id="SSF160719">
    <property type="entry name" value="gpW/gp25-like"/>
    <property type="match status" value="1"/>
</dbReference>
<gene>
    <name evidence="1" type="ORF">C7402_112248</name>
</gene>
<comment type="caution">
    <text evidence="1">The sequence shown here is derived from an EMBL/GenBank/DDBJ whole genome shotgun (WGS) entry which is preliminary data.</text>
</comment>
<reference evidence="1 2" key="1">
    <citation type="submission" date="2018-05" db="EMBL/GenBank/DDBJ databases">
        <title>Genomic Encyclopedia of Type Strains, Phase IV (KMG-V): Genome sequencing to study the core and pangenomes of soil and plant-associated prokaryotes.</title>
        <authorList>
            <person name="Whitman W."/>
        </authorList>
    </citation>
    <scope>NUCLEOTIDE SEQUENCE [LARGE SCALE GENOMIC DNA]</scope>
    <source>
        <strain evidence="1 2">SCZa-39</strain>
    </source>
</reference>
<name>A0ABX5KID1_9BURK</name>
<evidence type="ECO:0000313" key="1">
    <source>
        <dbReference type="EMBL" id="PVX80061.1"/>
    </source>
</evidence>
<dbReference type="Proteomes" id="UP000245712">
    <property type="component" value="Unassembled WGS sequence"/>
</dbReference>
<sequence length="116" mass="12694">MDALLDPSTGDYTGTRTTTLANAVYLRLQTPLGSYWRDTALGSLLYTLRRSKDVPRIAMLAQQYAEQALQPLLDDARAQNITVTASQPEGGWLVLSISVVDPTGDTQTFQHAVKVI</sequence>
<proteinExistence type="predicted"/>
<protein>
    <submittedName>
        <fullName evidence="1">Phage gp46-like protein</fullName>
    </submittedName>
</protein>